<dbReference type="InterPro" id="IPR006108">
    <property type="entry name" value="3HC_DH_C"/>
</dbReference>
<accession>A0A0U9HP12</accession>
<proteinExistence type="inferred from homology"/>
<dbReference type="Pfam" id="PF00725">
    <property type="entry name" value="3HCDH"/>
    <property type="match status" value="1"/>
</dbReference>
<dbReference type="Gene3D" id="3.40.50.720">
    <property type="entry name" value="NAD(P)-binding Rossmann-like Domain"/>
    <property type="match status" value="1"/>
</dbReference>
<dbReference type="InterPro" id="IPR006176">
    <property type="entry name" value="3-OHacyl-CoA_DH_NAD-bd"/>
</dbReference>
<evidence type="ECO:0000256" key="5">
    <source>
        <dbReference type="PIRSR" id="PIRSR000105-1"/>
    </source>
</evidence>
<feature type="domain" description="3-hydroxyacyl-CoA dehydrogenase C-terminal" evidence="7">
    <location>
        <begin position="184"/>
        <end position="280"/>
    </location>
</feature>
<feature type="site" description="Important for catalytic activity" evidence="5">
    <location>
        <position position="138"/>
    </location>
</feature>
<dbReference type="InterPro" id="IPR006180">
    <property type="entry name" value="3-OHacyl-CoA_DH_CS"/>
</dbReference>
<dbReference type="InterPro" id="IPR008927">
    <property type="entry name" value="6-PGluconate_DH-like_C_sf"/>
</dbReference>
<sequence>MFVLIIGAGTMGSGIAYTAAEADNKVYLYDIKAEIVQNALKNIEHLLDEKISKGKIDPVKKNGILGNINPAYDLDNIQPRVDLVIEAAAENLMIKKDIFKKIDNIFPEQTIFTTNTSALSVTEIANTTKRPEKVAGMHFFNPAPVMALIEIVKGARTSPDTINFIKDFAEKIGKTPIIVNETPGFVVNRILVPMINEAVYALMENVADAEDIDKGMKLGAGHPIGPLSLADMIGLDICLAVMETFYTEFGDSKYRPCPLLRKMVRAGYLGRKTGKGFFDYSQKQYI</sequence>
<dbReference type="GO" id="GO:0006635">
    <property type="term" value="P:fatty acid beta-oxidation"/>
    <property type="evidence" value="ECO:0007669"/>
    <property type="project" value="TreeGrafter"/>
</dbReference>
<dbReference type="UniPathway" id="UPA00863"/>
<dbReference type="STRING" id="224999.GCA_001485475_01875"/>
<feature type="binding site" evidence="6">
    <location>
        <position position="30"/>
    </location>
    <ligand>
        <name>NAD(+)</name>
        <dbReference type="ChEBI" id="CHEBI:57540"/>
    </ligand>
</feature>
<dbReference type="InterPro" id="IPR022694">
    <property type="entry name" value="3-OHacyl-CoA_DH"/>
</dbReference>
<evidence type="ECO:0000313" key="9">
    <source>
        <dbReference type="EMBL" id="GAQ25839.1"/>
    </source>
</evidence>
<keyword evidence="6" id="KW-0520">NAD</keyword>
<feature type="binding site" evidence="6">
    <location>
        <position position="95"/>
    </location>
    <ligand>
        <name>NAD(+)</name>
        <dbReference type="ChEBI" id="CHEBI:57540"/>
    </ligand>
</feature>
<dbReference type="GO" id="GO:0019605">
    <property type="term" value="P:butyrate metabolic process"/>
    <property type="evidence" value="ECO:0007669"/>
    <property type="project" value="UniProtKB-UniPathway"/>
</dbReference>
<dbReference type="PANTHER" id="PTHR48075:SF5">
    <property type="entry name" value="3-HYDROXYBUTYRYL-COA DEHYDROGENASE"/>
    <property type="match status" value="1"/>
</dbReference>
<comment type="pathway">
    <text evidence="1">Lipid metabolism; butanoate metabolism.</text>
</comment>
<evidence type="ECO:0000256" key="4">
    <source>
        <dbReference type="ARBA" id="ARBA00067747"/>
    </source>
</evidence>
<dbReference type="SUPFAM" id="SSF51735">
    <property type="entry name" value="NAD(P)-binding Rossmann-fold domains"/>
    <property type="match status" value="1"/>
</dbReference>
<dbReference type="Gene3D" id="1.10.1040.10">
    <property type="entry name" value="N-(1-d-carboxylethyl)-l-norvaline Dehydrogenase, domain 2"/>
    <property type="match status" value="1"/>
</dbReference>
<name>A0A0U9HP12_9FIRM</name>
<feature type="binding site" evidence="6">
    <location>
        <position position="117"/>
    </location>
    <ligand>
        <name>NAD(+)</name>
        <dbReference type="ChEBI" id="CHEBI:57540"/>
    </ligand>
</feature>
<evidence type="ECO:0000256" key="1">
    <source>
        <dbReference type="ARBA" id="ARBA00005086"/>
    </source>
</evidence>
<dbReference type="PIRSF" id="PIRSF000105">
    <property type="entry name" value="HCDH"/>
    <property type="match status" value="1"/>
</dbReference>
<dbReference type="OrthoDB" id="9815331at2"/>
<keyword evidence="3" id="KW-0560">Oxidoreductase</keyword>
<feature type="binding site" evidence="6">
    <location>
        <position position="90"/>
    </location>
    <ligand>
        <name>NAD(+)</name>
        <dbReference type="ChEBI" id="CHEBI:57540"/>
    </ligand>
</feature>
<dbReference type="InterPro" id="IPR013328">
    <property type="entry name" value="6PGD_dom2"/>
</dbReference>
<organism evidence="9">
    <name type="scientific">Tepidanaerobacter syntrophicus</name>
    <dbReference type="NCBI Taxonomy" id="224999"/>
    <lineage>
        <taxon>Bacteria</taxon>
        <taxon>Bacillati</taxon>
        <taxon>Bacillota</taxon>
        <taxon>Clostridia</taxon>
        <taxon>Thermosediminibacterales</taxon>
        <taxon>Tepidanaerobacteraceae</taxon>
        <taxon>Tepidanaerobacter</taxon>
    </lineage>
</organism>
<dbReference type="GO" id="GO:0008691">
    <property type="term" value="F:3-hydroxybutyryl-CoA dehydrogenase activity"/>
    <property type="evidence" value="ECO:0007669"/>
    <property type="project" value="TreeGrafter"/>
</dbReference>
<dbReference type="GO" id="GO:0070403">
    <property type="term" value="F:NAD+ binding"/>
    <property type="evidence" value="ECO:0007669"/>
    <property type="project" value="InterPro"/>
</dbReference>
<feature type="binding site" evidence="6">
    <location>
        <position position="272"/>
    </location>
    <ligand>
        <name>NAD(+)</name>
        <dbReference type="ChEBI" id="CHEBI:57540"/>
    </ligand>
</feature>
<dbReference type="FunFam" id="3.40.50.720:FF:000009">
    <property type="entry name" value="Fatty oxidation complex, alpha subunit"/>
    <property type="match status" value="1"/>
</dbReference>
<evidence type="ECO:0000313" key="10">
    <source>
        <dbReference type="Proteomes" id="UP000062160"/>
    </source>
</evidence>
<feature type="domain" description="3-hydroxyacyl-CoA dehydrogenase NAD binding" evidence="8">
    <location>
        <begin position="3"/>
        <end position="181"/>
    </location>
</feature>
<dbReference type="PROSITE" id="PS00067">
    <property type="entry name" value="3HCDH"/>
    <property type="match status" value="1"/>
</dbReference>
<evidence type="ECO:0000256" key="2">
    <source>
        <dbReference type="ARBA" id="ARBA00009463"/>
    </source>
</evidence>
<reference evidence="9" key="1">
    <citation type="journal article" date="2016" name="Genome Announc.">
        <title>Draft Genome Sequence of the Syntrophic Lactate-Degrading Bacterium Tepidanaerobacter syntrophicus JLT.</title>
        <authorList>
            <person name="Matsuura N."/>
            <person name="Ohashi A."/>
            <person name="Tourlousse D.M."/>
            <person name="Sekiguchi Y."/>
        </authorList>
    </citation>
    <scope>NUCLEOTIDE SEQUENCE [LARGE SCALE GENOMIC DNA]</scope>
    <source>
        <strain evidence="9">JL</strain>
    </source>
</reference>
<gene>
    <name evidence="9" type="ORF">TSYNT_988</name>
</gene>
<dbReference type="AlphaFoldDB" id="A0A0U9HP12"/>
<evidence type="ECO:0000259" key="8">
    <source>
        <dbReference type="Pfam" id="PF02737"/>
    </source>
</evidence>
<evidence type="ECO:0000259" key="7">
    <source>
        <dbReference type="Pfam" id="PF00725"/>
    </source>
</evidence>
<dbReference type="PANTHER" id="PTHR48075">
    <property type="entry name" value="3-HYDROXYACYL-COA DEHYDROGENASE FAMILY PROTEIN"/>
    <property type="match status" value="1"/>
</dbReference>
<keyword evidence="10" id="KW-1185">Reference proteome</keyword>
<protein>
    <recommendedName>
        <fullName evidence="4">3-hydroxybutyryl-CoA dehydrogenase</fullName>
    </recommendedName>
</protein>
<dbReference type="Proteomes" id="UP000062160">
    <property type="component" value="Unassembled WGS sequence"/>
</dbReference>
<feature type="binding site" evidence="6">
    <location>
        <begin position="7"/>
        <end position="12"/>
    </location>
    <ligand>
        <name>NAD(+)</name>
        <dbReference type="ChEBI" id="CHEBI:57540"/>
    </ligand>
</feature>
<feature type="binding site" evidence="6">
    <location>
        <position position="141"/>
    </location>
    <ligand>
        <name>NAD(+)</name>
        <dbReference type="ChEBI" id="CHEBI:57540"/>
    </ligand>
</feature>
<dbReference type="Pfam" id="PF02737">
    <property type="entry name" value="3HCDH_N"/>
    <property type="match status" value="1"/>
</dbReference>
<dbReference type="SUPFAM" id="SSF48179">
    <property type="entry name" value="6-phosphogluconate dehydrogenase C-terminal domain-like"/>
    <property type="match status" value="1"/>
</dbReference>
<comment type="similarity">
    <text evidence="2">Belongs to the 3-hydroxyacyl-CoA dehydrogenase family.</text>
</comment>
<dbReference type="InterPro" id="IPR036291">
    <property type="entry name" value="NAD(P)-bd_dom_sf"/>
</dbReference>
<evidence type="ECO:0000256" key="3">
    <source>
        <dbReference type="ARBA" id="ARBA00023002"/>
    </source>
</evidence>
<dbReference type="EMBL" id="DF977003">
    <property type="protein sequence ID" value="GAQ25839.1"/>
    <property type="molecule type" value="Genomic_DNA"/>
</dbReference>
<dbReference type="RefSeq" id="WP_059033421.1">
    <property type="nucleotide sequence ID" value="NZ_DF977003.1"/>
</dbReference>
<evidence type="ECO:0000256" key="6">
    <source>
        <dbReference type="PIRSR" id="PIRSR000105-2"/>
    </source>
</evidence>